<dbReference type="InterPro" id="IPR000403">
    <property type="entry name" value="PI3/4_kinase_cat_dom"/>
</dbReference>
<dbReference type="PANTHER" id="PTHR10048">
    <property type="entry name" value="PHOSPHATIDYLINOSITOL KINASE"/>
    <property type="match status" value="1"/>
</dbReference>
<keyword evidence="3" id="KW-0547">Nucleotide-binding</keyword>
<dbReference type="GO" id="GO:0006897">
    <property type="term" value="P:endocytosis"/>
    <property type="evidence" value="ECO:0007669"/>
    <property type="project" value="TreeGrafter"/>
</dbReference>
<dbReference type="Gene3D" id="3.30.1010.10">
    <property type="entry name" value="Phosphatidylinositol 3-kinase Catalytic Subunit, Chain A, domain 4"/>
    <property type="match status" value="1"/>
</dbReference>
<proteinExistence type="predicted"/>
<gene>
    <name evidence="9" type="ORF">LUZ63_016210</name>
</gene>
<evidence type="ECO:0000256" key="6">
    <source>
        <dbReference type="SAM" id="MobiDB-lite"/>
    </source>
</evidence>
<dbReference type="Gene3D" id="1.10.1070.11">
    <property type="entry name" value="Phosphatidylinositol 3-/4-kinase, catalytic domain"/>
    <property type="match status" value="1"/>
</dbReference>
<sequence length="523" mass="59056">MAKRLGAFGSFCVYGLGWAGLGCIFVSSFPSHRSPQSSREGIRDEQRRSRRRSTIPSPFASTDSTACCPINRQLESSSWSALRSLSSSTATATALPSAFLLPPPWRPRPPPPPTPGIFFSLYFLERAEDEELVQALRFERSDKSHLALFLIQRSLSNIEIASFLRWYVLVDGFKMWQSLVHQTELTAQLCSIMKDIKKVSGGTQKKIDKLRQLLSGLLSELTYFDEPIRSPLAPSTLITGIVPQESSIFKSALHPLKLTFRTENGGTCKVIFNKGDDLRQDQLVIQMVSLMDRLLKLENLDLHLTPYRVLATGQDEGMMEFIPSSSLAQILSENRSIVAYLQKFHPDEEGPFGITAQCLETFIKSCAGYSVITYILGVGDRHLDNLLLRDDGRLFHVDFAYILGQDPKPFPPPMKLCKEMVEAMGGAESQYYTRFKSYCCEAYNILRKSSNLILNLFHLMAGSNIPNIASDPEKSILKLQEKFRLDLDDEGAIHFFQDLINDSVSALFPQMVETIHRWAQYWR</sequence>
<dbReference type="InterPro" id="IPR001263">
    <property type="entry name" value="PI3K_accessory_dom"/>
</dbReference>
<keyword evidence="7" id="KW-0812">Transmembrane</keyword>
<feature type="compositionally biased region" description="Polar residues" evidence="6">
    <location>
        <begin position="54"/>
        <end position="65"/>
    </location>
</feature>
<protein>
    <recommendedName>
        <fullName evidence="1">phosphatidylinositol 3-kinase</fullName>
        <ecNumber evidence="1">2.7.1.137</ecNumber>
    </recommendedName>
</protein>
<evidence type="ECO:0000256" key="4">
    <source>
        <dbReference type="ARBA" id="ARBA00022777"/>
    </source>
</evidence>
<keyword evidence="2" id="KW-0808">Transferase</keyword>
<dbReference type="PROSITE" id="PS50290">
    <property type="entry name" value="PI3_4_KINASE_3"/>
    <property type="match status" value="1"/>
</dbReference>
<keyword evidence="7" id="KW-1133">Transmembrane helix</keyword>
<dbReference type="PROSITE" id="PS00916">
    <property type="entry name" value="PI3_4_KINASE_2"/>
    <property type="match status" value="1"/>
</dbReference>
<dbReference type="GO" id="GO:0016303">
    <property type="term" value="F:1-phosphatidylinositol-3-kinase activity"/>
    <property type="evidence" value="ECO:0007669"/>
    <property type="project" value="UniProtKB-EC"/>
</dbReference>
<dbReference type="GO" id="GO:0034271">
    <property type="term" value="C:phosphatidylinositol 3-kinase complex, class III, type I"/>
    <property type="evidence" value="ECO:0007669"/>
    <property type="project" value="TreeGrafter"/>
</dbReference>
<evidence type="ECO:0000313" key="10">
    <source>
        <dbReference type="Proteomes" id="UP001151287"/>
    </source>
</evidence>
<dbReference type="CDD" id="cd00896">
    <property type="entry name" value="PI3Kc_III"/>
    <property type="match status" value="1"/>
</dbReference>
<dbReference type="SUPFAM" id="SSF48371">
    <property type="entry name" value="ARM repeat"/>
    <property type="match status" value="1"/>
</dbReference>
<name>A0A9P9Z9G5_9POAL</name>
<keyword evidence="10" id="KW-1185">Reference proteome</keyword>
<evidence type="ECO:0000256" key="3">
    <source>
        <dbReference type="ARBA" id="ARBA00022741"/>
    </source>
</evidence>
<reference evidence="9" key="1">
    <citation type="journal article" date="2022" name="Cell">
        <title>Repeat-based holocentromeres influence genome architecture and karyotype evolution.</title>
        <authorList>
            <person name="Hofstatter P.G."/>
            <person name="Thangavel G."/>
            <person name="Lux T."/>
            <person name="Neumann P."/>
            <person name="Vondrak T."/>
            <person name="Novak P."/>
            <person name="Zhang M."/>
            <person name="Costa L."/>
            <person name="Castellani M."/>
            <person name="Scott A."/>
            <person name="Toegelov H."/>
            <person name="Fuchs J."/>
            <person name="Mata-Sucre Y."/>
            <person name="Dias Y."/>
            <person name="Vanzela A.L.L."/>
            <person name="Huettel B."/>
            <person name="Almeida C.C.S."/>
            <person name="Simkova H."/>
            <person name="Souza G."/>
            <person name="Pedrosa-Harand A."/>
            <person name="Macas J."/>
            <person name="Mayer K.F.X."/>
            <person name="Houben A."/>
            <person name="Marques A."/>
        </authorList>
    </citation>
    <scope>NUCLEOTIDE SEQUENCE</scope>
    <source>
        <strain evidence="9">RhyBre1mFocal</strain>
    </source>
</reference>
<dbReference type="FunFam" id="3.30.1010.10:FF:000002">
    <property type="entry name" value="Phosphatidylinositol 3-kinase catalytic subunit type 3"/>
    <property type="match status" value="1"/>
</dbReference>
<dbReference type="GO" id="GO:0005777">
    <property type="term" value="C:peroxisome"/>
    <property type="evidence" value="ECO:0007669"/>
    <property type="project" value="TreeGrafter"/>
</dbReference>
<dbReference type="EC" id="2.7.1.137" evidence="1"/>
<dbReference type="InterPro" id="IPR036940">
    <property type="entry name" value="PI3/4_kinase_cat_sf"/>
</dbReference>
<dbReference type="FunFam" id="1.10.1070.11:FF:000014">
    <property type="entry name" value="Phosphatidylinositol 3-kinase, root isoform"/>
    <property type="match status" value="1"/>
</dbReference>
<dbReference type="GO" id="GO:0034272">
    <property type="term" value="C:phosphatidylinositol 3-kinase complex, class III, type II"/>
    <property type="evidence" value="ECO:0007669"/>
    <property type="project" value="TreeGrafter"/>
</dbReference>
<dbReference type="SMART" id="SM00146">
    <property type="entry name" value="PI3Kc"/>
    <property type="match status" value="1"/>
</dbReference>
<dbReference type="Pfam" id="PF00454">
    <property type="entry name" value="PI3_PI4_kinase"/>
    <property type="match status" value="1"/>
</dbReference>
<dbReference type="GO" id="GO:0005524">
    <property type="term" value="F:ATP binding"/>
    <property type="evidence" value="ECO:0007669"/>
    <property type="project" value="UniProtKB-KW"/>
</dbReference>
<dbReference type="InterPro" id="IPR015433">
    <property type="entry name" value="PI3/4_kinase"/>
</dbReference>
<dbReference type="GO" id="GO:0005768">
    <property type="term" value="C:endosome"/>
    <property type="evidence" value="ECO:0007669"/>
    <property type="project" value="TreeGrafter"/>
</dbReference>
<dbReference type="InterPro" id="IPR016024">
    <property type="entry name" value="ARM-type_fold"/>
</dbReference>
<organism evidence="9 10">
    <name type="scientific">Rhynchospora breviuscula</name>
    <dbReference type="NCBI Taxonomy" id="2022672"/>
    <lineage>
        <taxon>Eukaryota</taxon>
        <taxon>Viridiplantae</taxon>
        <taxon>Streptophyta</taxon>
        <taxon>Embryophyta</taxon>
        <taxon>Tracheophyta</taxon>
        <taxon>Spermatophyta</taxon>
        <taxon>Magnoliopsida</taxon>
        <taxon>Liliopsida</taxon>
        <taxon>Poales</taxon>
        <taxon>Cyperaceae</taxon>
        <taxon>Cyperoideae</taxon>
        <taxon>Rhynchosporeae</taxon>
        <taxon>Rhynchospora</taxon>
    </lineage>
</organism>
<keyword evidence="7" id="KW-0472">Membrane</keyword>
<comment type="caution">
    <text evidence="9">The sequence shown here is derived from an EMBL/GenBank/DDBJ whole genome shotgun (WGS) entry which is preliminary data.</text>
</comment>
<evidence type="ECO:0000256" key="1">
    <source>
        <dbReference type="ARBA" id="ARBA00012073"/>
    </source>
</evidence>
<evidence type="ECO:0000256" key="7">
    <source>
        <dbReference type="SAM" id="Phobius"/>
    </source>
</evidence>
<dbReference type="GO" id="GO:0048015">
    <property type="term" value="P:phosphatidylinositol-mediated signaling"/>
    <property type="evidence" value="ECO:0007669"/>
    <property type="project" value="TreeGrafter"/>
</dbReference>
<evidence type="ECO:0000259" key="8">
    <source>
        <dbReference type="PROSITE" id="PS50290"/>
    </source>
</evidence>
<feature type="transmembrane region" description="Helical" evidence="7">
    <location>
        <begin position="7"/>
        <end position="29"/>
    </location>
</feature>
<dbReference type="Pfam" id="PF00613">
    <property type="entry name" value="PI3Ka"/>
    <property type="match status" value="1"/>
</dbReference>
<dbReference type="InterPro" id="IPR042236">
    <property type="entry name" value="PI3K_accessory_sf"/>
</dbReference>
<dbReference type="Gene3D" id="1.25.40.70">
    <property type="entry name" value="Phosphatidylinositol 3-kinase, accessory domain (PIK)"/>
    <property type="match status" value="1"/>
</dbReference>
<dbReference type="GO" id="GO:0000407">
    <property type="term" value="C:phagophore assembly site"/>
    <property type="evidence" value="ECO:0007669"/>
    <property type="project" value="TreeGrafter"/>
</dbReference>
<dbReference type="InterPro" id="IPR057756">
    <property type="entry name" value="PI3-kinase_type3/VPS34_cat"/>
</dbReference>
<feature type="compositionally biased region" description="Low complexity" evidence="6">
    <location>
        <begin position="30"/>
        <end position="39"/>
    </location>
</feature>
<dbReference type="Proteomes" id="UP001151287">
    <property type="component" value="Unassembled WGS sequence"/>
</dbReference>
<feature type="domain" description="PI3K/PI4K catalytic" evidence="8">
    <location>
        <begin position="242"/>
        <end position="508"/>
    </location>
</feature>
<dbReference type="OrthoDB" id="67688at2759"/>
<dbReference type="GO" id="GO:0000045">
    <property type="term" value="P:autophagosome assembly"/>
    <property type="evidence" value="ECO:0007669"/>
    <property type="project" value="TreeGrafter"/>
</dbReference>
<keyword evidence="5" id="KW-0067">ATP-binding</keyword>
<dbReference type="AlphaFoldDB" id="A0A9P9Z9G5"/>
<evidence type="ECO:0000256" key="2">
    <source>
        <dbReference type="ARBA" id="ARBA00022679"/>
    </source>
</evidence>
<dbReference type="SUPFAM" id="SSF56112">
    <property type="entry name" value="Protein kinase-like (PK-like)"/>
    <property type="match status" value="1"/>
</dbReference>
<dbReference type="InterPro" id="IPR011009">
    <property type="entry name" value="Kinase-like_dom_sf"/>
</dbReference>
<dbReference type="PANTHER" id="PTHR10048:SF7">
    <property type="entry name" value="PHOSPHATIDYLINOSITOL 3-KINASE CATALYTIC SUBUNIT TYPE 3"/>
    <property type="match status" value="1"/>
</dbReference>
<evidence type="ECO:0000313" key="9">
    <source>
        <dbReference type="EMBL" id="KAJ1684820.1"/>
    </source>
</evidence>
<dbReference type="InterPro" id="IPR018936">
    <property type="entry name" value="PI3/4_kinase_CS"/>
</dbReference>
<dbReference type="EMBL" id="JAMQYH010000005">
    <property type="protein sequence ID" value="KAJ1684820.1"/>
    <property type="molecule type" value="Genomic_DNA"/>
</dbReference>
<keyword evidence="4" id="KW-0418">Kinase</keyword>
<evidence type="ECO:0000256" key="5">
    <source>
        <dbReference type="ARBA" id="ARBA00022840"/>
    </source>
</evidence>
<feature type="region of interest" description="Disordered" evidence="6">
    <location>
        <begin position="30"/>
        <end position="65"/>
    </location>
</feature>
<accession>A0A9P9Z9G5</accession>
<dbReference type="PROSITE" id="PS51257">
    <property type="entry name" value="PROKAR_LIPOPROTEIN"/>
    <property type="match status" value="1"/>
</dbReference>